<dbReference type="InterPro" id="IPR013830">
    <property type="entry name" value="SGNH_hydro"/>
</dbReference>
<dbReference type="RefSeq" id="WP_305172264.1">
    <property type="nucleotide sequence ID" value="NZ_JAUUDS010000001.1"/>
</dbReference>
<accession>A0ABT9EIT7</accession>
<feature type="signal peptide" evidence="1">
    <location>
        <begin position="1"/>
        <end position="19"/>
    </location>
</feature>
<feature type="chain" id="PRO_5045998958" evidence="1">
    <location>
        <begin position="20"/>
        <end position="270"/>
    </location>
</feature>
<protein>
    <submittedName>
        <fullName evidence="3">GDSL-type esterase/lipase family protein</fullName>
    </submittedName>
</protein>
<organism evidence="3 4">
    <name type="scientific">Sphingomonas aurea</name>
    <dbReference type="NCBI Taxonomy" id="3063994"/>
    <lineage>
        <taxon>Bacteria</taxon>
        <taxon>Pseudomonadati</taxon>
        <taxon>Pseudomonadota</taxon>
        <taxon>Alphaproteobacteria</taxon>
        <taxon>Sphingomonadales</taxon>
        <taxon>Sphingomonadaceae</taxon>
        <taxon>Sphingomonas</taxon>
    </lineage>
</organism>
<reference evidence="3 4" key="1">
    <citation type="submission" date="2023-07" db="EMBL/GenBank/DDBJ databases">
        <authorList>
            <person name="Kim M.K."/>
        </authorList>
    </citation>
    <scope>NUCLEOTIDE SEQUENCE [LARGE SCALE GENOMIC DNA]</scope>
    <source>
        <strain evidence="3 4">KR1UV-12</strain>
    </source>
</reference>
<comment type="caution">
    <text evidence="3">The sequence shown here is derived from an EMBL/GenBank/DDBJ whole genome shotgun (WGS) entry which is preliminary data.</text>
</comment>
<evidence type="ECO:0000313" key="3">
    <source>
        <dbReference type="EMBL" id="MDP1026716.1"/>
    </source>
</evidence>
<name>A0ABT9EIT7_9SPHN</name>
<gene>
    <name evidence="3" type="ORF">Q5H91_05800</name>
</gene>
<evidence type="ECO:0000259" key="2">
    <source>
        <dbReference type="Pfam" id="PF13472"/>
    </source>
</evidence>
<sequence length="270" mass="29209">MKRAALLALAALLIGATDAPERYQSSPPRRTLTDMRDWGPWAGPFRQSLIPVLMQDFGERYLYAAANAALPPPRPGERRVVFMGDSITDLWDLSRAFPGKPYVNRGIGAQVTAQMLVRFQQDVVALCPSAVVILAGTNDVQGVLQVETPASIVANIAAMGDIADAHGIRVVLSAILPVNDYTDNARDMLRDRPPAVLRAINADLRALAKRRGYGFADYDPALSDARGMMAARLTSDGLHPGAEGYRLMAPIAATAIDQVLSRPAPRVVRR</sequence>
<dbReference type="InterPro" id="IPR051532">
    <property type="entry name" value="Ester_Hydrolysis_Enzymes"/>
</dbReference>
<dbReference type="SUPFAM" id="SSF52266">
    <property type="entry name" value="SGNH hydrolase"/>
    <property type="match status" value="1"/>
</dbReference>
<dbReference type="Proteomes" id="UP001230685">
    <property type="component" value="Unassembled WGS sequence"/>
</dbReference>
<dbReference type="InterPro" id="IPR036514">
    <property type="entry name" value="SGNH_hydro_sf"/>
</dbReference>
<dbReference type="PANTHER" id="PTHR30383">
    <property type="entry name" value="THIOESTERASE 1/PROTEASE 1/LYSOPHOSPHOLIPASE L1"/>
    <property type="match status" value="1"/>
</dbReference>
<dbReference type="Gene3D" id="3.40.50.1110">
    <property type="entry name" value="SGNH hydrolase"/>
    <property type="match status" value="1"/>
</dbReference>
<proteinExistence type="predicted"/>
<evidence type="ECO:0000313" key="4">
    <source>
        <dbReference type="Proteomes" id="UP001230685"/>
    </source>
</evidence>
<dbReference type="PANTHER" id="PTHR30383:SF5">
    <property type="entry name" value="SGNH HYDROLASE-TYPE ESTERASE DOMAIN-CONTAINING PROTEIN"/>
    <property type="match status" value="1"/>
</dbReference>
<keyword evidence="4" id="KW-1185">Reference proteome</keyword>
<dbReference type="Pfam" id="PF13472">
    <property type="entry name" value="Lipase_GDSL_2"/>
    <property type="match status" value="1"/>
</dbReference>
<feature type="domain" description="SGNH hydrolase-type esterase" evidence="2">
    <location>
        <begin position="83"/>
        <end position="247"/>
    </location>
</feature>
<evidence type="ECO:0000256" key="1">
    <source>
        <dbReference type="SAM" id="SignalP"/>
    </source>
</evidence>
<keyword evidence="1" id="KW-0732">Signal</keyword>
<dbReference type="EMBL" id="JAUUDS010000001">
    <property type="protein sequence ID" value="MDP1026716.1"/>
    <property type="molecule type" value="Genomic_DNA"/>
</dbReference>